<feature type="transmembrane region" description="Helical" evidence="1">
    <location>
        <begin position="101"/>
        <end position="118"/>
    </location>
</feature>
<name>A0ABP9D990_9BACT</name>
<feature type="transmembrane region" description="Helical" evidence="1">
    <location>
        <begin position="124"/>
        <end position="143"/>
    </location>
</feature>
<keyword evidence="3" id="KW-1185">Reference proteome</keyword>
<keyword evidence="1" id="KW-0472">Membrane</keyword>
<proteinExistence type="predicted"/>
<feature type="transmembrane region" description="Helical" evidence="1">
    <location>
        <begin position="67"/>
        <end position="89"/>
    </location>
</feature>
<sequence length="290" mass="32816">MNRKELTVSWLTISASLLFIGRGIQHIFWDAPFRTFFWDEALLKPVVEGLFRVNWHYYVTSPVMDSWINGMVTGTGVLYIMAAIAVFFLKADQPYKYVAKGIVLFSGVGLFILAVLYSKEKFFQLGQLLEYSAQVGTPFLLLYMTQKERKFPVLVAKGLVALTFVCHGLYAVGFYPLPGSFVDMTIQTLHVTEGQAKVFLHIAGVLDFVVAIGIFVPRVAQTMLLYMAFWGGVTSLARITGHFQEAFLFDTISYWCPQMLLRVPHALLPLTLYWHLKQSVDIKTGKVEMA</sequence>
<reference evidence="3" key="1">
    <citation type="journal article" date="2019" name="Int. J. Syst. Evol. Microbiol.">
        <title>The Global Catalogue of Microorganisms (GCM) 10K type strain sequencing project: providing services to taxonomists for standard genome sequencing and annotation.</title>
        <authorList>
            <consortium name="The Broad Institute Genomics Platform"/>
            <consortium name="The Broad Institute Genome Sequencing Center for Infectious Disease"/>
            <person name="Wu L."/>
            <person name="Ma J."/>
        </authorList>
    </citation>
    <scope>NUCLEOTIDE SEQUENCE [LARGE SCALE GENOMIC DNA]</scope>
    <source>
        <strain evidence="3">JCM 18326</strain>
    </source>
</reference>
<evidence type="ECO:0000313" key="2">
    <source>
        <dbReference type="EMBL" id="GAA4827959.1"/>
    </source>
</evidence>
<evidence type="ECO:0000313" key="3">
    <source>
        <dbReference type="Proteomes" id="UP001500298"/>
    </source>
</evidence>
<dbReference type="Proteomes" id="UP001500298">
    <property type="component" value="Unassembled WGS sequence"/>
</dbReference>
<evidence type="ECO:0000256" key="1">
    <source>
        <dbReference type="SAM" id="Phobius"/>
    </source>
</evidence>
<protein>
    <submittedName>
        <fullName evidence="2">Uncharacterized protein</fullName>
    </submittedName>
</protein>
<comment type="caution">
    <text evidence="2">The sequence shown here is derived from an EMBL/GenBank/DDBJ whole genome shotgun (WGS) entry which is preliminary data.</text>
</comment>
<gene>
    <name evidence="2" type="ORF">GCM10023331_11080</name>
</gene>
<dbReference type="EMBL" id="BAABJX010000020">
    <property type="protein sequence ID" value="GAA4827959.1"/>
    <property type="molecule type" value="Genomic_DNA"/>
</dbReference>
<feature type="transmembrane region" description="Helical" evidence="1">
    <location>
        <begin position="155"/>
        <end position="178"/>
    </location>
</feature>
<dbReference type="RefSeq" id="WP_345369910.1">
    <property type="nucleotide sequence ID" value="NZ_BAABJX010000020.1"/>
</dbReference>
<keyword evidence="1" id="KW-1133">Transmembrane helix</keyword>
<organism evidence="2 3">
    <name type="scientific">Algivirga pacifica</name>
    <dbReference type="NCBI Taxonomy" id="1162670"/>
    <lineage>
        <taxon>Bacteria</taxon>
        <taxon>Pseudomonadati</taxon>
        <taxon>Bacteroidota</taxon>
        <taxon>Cytophagia</taxon>
        <taxon>Cytophagales</taxon>
        <taxon>Flammeovirgaceae</taxon>
        <taxon>Algivirga</taxon>
    </lineage>
</organism>
<accession>A0ABP9D990</accession>
<keyword evidence="1" id="KW-0812">Transmembrane</keyword>
<feature type="transmembrane region" description="Helical" evidence="1">
    <location>
        <begin position="198"/>
        <end position="216"/>
    </location>
</feature>